<dbReference type="GO" id="GO:0030170">
    <property type="term" value="F:pyridoxal phosphate binding"/>
    <property type="evidence" value="ECO:0007669"/>
    <property type="project" value="InterPro"/>
</dbReference>
<dbReference type="OrthoDB" id="9811476at2"/>
<comment type="cofactor">
    <cofactor evidence="3">
        <name>Mn(2+)</name>
        <dbReference type="ChEBI" id="CHEBI:29035"/>
    </cofactor>
</comment>
<dbReference type="InterPro" id="IPR000634">
    <property type="entry name" value="Ser/Thr_deHydtase_PyrdxlP-BS"/>
</dbReference>
<keyword evidence="6" id="KW-0663">Pyridoxal phosphate</keyword>
<dbReference type="SUPFAM" id="SSF53686">
    <property type="entry name" value="Tryptophan synthase beta subunit-like PLP-dependent enzymes"/>
    <property type="match status" value="1"/>
</dbReference>
<dbReference type="PANTHER" id="PTHR43050:SF1">
    <property type="entry name" value="SERINE RACEMASE"/>
    <property type="match status" value="1"/>
</dbReference>
<dbReference type="GO" id="GO:0030378">
    <property type="term" value="F:serine racemase activity"/>
    <property type="evidence" value="ECO:0007669"/>
    <property type="project" value="TreeGrafter"/>
</dbReference>
<dbReference type="InterPro" id="IPR036052">
    <property type="entry name" value="TrpB-like_PALP_sf"/>
</dbReference>
<keyword evidence="9" id="KW-1185">Reference proteome</keyword>
<gene>
    <name evidence="8" type="ORF">TH53_06765</name>
</gene>
<dbReference type="GO" id="GO:0018114">
    <property type="term" value="F:threonine racemase activity"/>
    <property type="evidence" value="ECO:0007669"/>
    <property type="project" value="TreeGrafter"/>
</dbReference>
<evidence type="ECO:0000313" key="8">
    <source>
        <dbReference type="EMBL" id="KIO77836.1"/>
    </source>
</evidence>
<dbReference type="GO" id="GO:0005524">
    <property type="term" value="F:ATP binding"/>
    <property type="evidence" value="ECO:0007669"/>
    <property type="project" value="TreeGrafter"/>
</dbReference>
<dbReference type="InterPro" id="IPR001926">
    <property type="entry name" value="TrpB-like_PALP"/>
</dbReference>
<dbReference type="Pfam" id="PF00291">
    <property type="entry name" value="PALP"/>
    <property type="match status" value="1"/>
</dbReference>
<evidence type="ECO:0000256" key="1">
    <source>
        <dbReference type="ARBA" id="ARBA00001913"/>
    </source>
</evidence>
<proteinExistence type="predicted"/>
<evidence type="ECO:0000256" key="3">
    <source>
        <dbReference type="ARBA" id="ARBA00001936"/>
    </source>
</evidence>
<dbReference type="EMBL" id="JXRA01000028">
    <property type="protein sequence ID" value="KIO77836.1"/>
    <property type="molecule type" value="Genomic_DNA"/>
</dbReference>
<organism evidence="8 9">
    <name type="scientific">Pedobacter lusitanus</name>
    <dbReference type="NCBI Taxonomy" id="1503925"/>
    <lineage>
        <taxon>Bacteria</taxon>
        <taxon>Pseudomonadati</taxon>
        <taxon>Bacteroidota</taxon>
        <taxon>Sphingobacteriia</taxon>
        <taxon>Sphingobacteriales</taxon>
        <taxon>Sphingobacteriaceae</taxon>
        <taxon>Pedobacter</taxon>
    </lineage>
</organism>
<protein>
    <recommendedName>
        <fullName evidence="7">Tryptophan synthase beta chain-like PALP domain-containing protein</fullName>
    </recommendedName>
</protein>
<keyword evidence="5" id="KW-0460">Magnesium</keyword>
<evidence type="ECO:0000256" key="6">
    <source>
        <dbReference type="ARBA" id="ARBA00022898"/>
    </source>
</evidence>
<dbReference type="PANTHER" id="PTHR43050">
    <property type="entry name" value="SERINE / THREONINE RACEMASE FAMILY MEMBER"/>
    <property type="match status" value="1"/>
</dbReference>
<evidence type="ECO:0000256" key="5">
    <source>
        <dbReference type="ARBA" id="ARBA00022842"/>
    </source>
</evidence>
<sequence>MIALQDIRDAHNRISPFIHHTPVLTNSYLNSLTVTELYFKCENFQKTGAFKARGGLNSVLQAAADDGVKSIVTHSSGNHAQVNSLISLQIPGVKFNRGFSQKW</sequence>
<dbReference type="STRING" id="1503925.TH53_06765"/>
<comment type="caution">
    <text evidence="8">The sequence shown here is derived from an EMBL/GenBank/DDBJ whole genome shotgun (WGS) entry which is preliminary data.</text>
</comment>
<dbReference type="AlphaFoldDB" id="A0A0D0GTY3"/>
<evidence type="ECO:0000256" key="4">
    <source>
        <dbReference type="ARBA" id="ARBA00001946"/>
    </source>
</evidence>
<name>A0A0D0GTY3_9SPHI</name>
<feature type="domain" description="Tryptophan synthase beta chain-like PALP" evidence="7">
    <location>
        <begin position="14"/>
        <end position="89"/>
    </location>
</feature>
<dbReference type="GO" id="GO:0000287">
    <property type="term" value="F:magnesium ion binding"/>
    <property type="evidence" value="ECO:0007669"/>
    <property type="project" value="TreeGrafter"/>
</dbReference>
<dbReference type="Gene3D" id="3.40.50.1100">
    <property type="match status" value="2"/>
</dbReference>
<dbReference type="GO" id="GO:0003941">
    <property type="term" value="F:L-serine ammonia-lyase activity"/>
    <property type="evidence" value="ECO:0007669"/>
    <property type="project" value="TreeGrafter"/>
</dbReference>
<dbReference type="Proteomes" id="UP000032049">
    <property type="component" value="Unassembled WGS sequence"/>
</dbReference>
<evidence type="ECO:0000256" key="2">
    <source>
        <dbReference type="ARBA" id="ARBA00001933"/>
    </source>
</evidence>
<comment type="cofactor">
    <cofactor evidence="2">
        <name>pyridoxal 5'-phosphate</name>
        <dbReference type="ChEBI" id="CHEBI:597326"/>
    </cofactor>
</comment>
<comment type="cofactor">
    <cofactor evidence="4">
        <name>Mg(2+)</name>
        <dbReference type="ChEBI" id="CHEBI:18420"/>
    </cofactor>
</comment>
<comment type="cofactor">
    <cofactor evidence="1">
        <name>Ca(2+)</name>
        <dbReference type="ChEBI" id="CHEBI:29108"/>
    </cofactor>
</comment>
<evidence type="ECO:0000259" key="7">
    <source>
        <dbReference type="Pfam" id="PF00291"/>
    </source>
</evidence>
<dbReference type="GO" id="GO:0070179">
    <property type="term" value="P:D-serine biosynthetic process"/>
    <property type="evidence" value="ECO:0007669"/>
    <property type="project" value="TreeGrafter"/>
</dbReference>
<reference evidence="8 9" key="1">
    <citation type="submission" date="2015-01" db="EMBL/GenBank/DDBJ databases">
        <title>Draft genome sequence of Pedobacter sp. NL19 isolated from sludge of an effluent treatment pond in an abandoned uranium mine.</title>
        <authorList>
            <person name="Santos T."/>
            <person name="Caetano T."/>
            <person name="Covas C."/>
            <person name="Cruz A."/>
            <person name="Mendo S."/>
        </authorList>
    </citation>
    <scope>NUCLEOTIDE SEQUENCE [LARGE SCALE GENOMIC DNA]</scope>
    <source>
        <strain evidence="8 9">NL19</strain>
    </source>
</reference>
<dbReference type="PROSITE" id="PS00165">
    <property type="entry name" value="DEHYDRATASE_SER_THR"/>
    <property type="match status" value="1"/>
</dbReference>
<dbReference type="RefSeq" id="WP_041879987.1">
    <property type="nucleotide sequence ID" value="NZ_CP157278.1"/>
</dbReference>
<accession>A0A0D0GTY3</accession>
<evidence type="ECO:0000313" key="9">
    <source>
        <dbReference type="Proteomes" id="UP000032049"/>
    </source>
</evidence>